<dbReference type="SUPFAM" id="SSF52374">
    <property type="entry name" value="Nucleotidylyl transferase"/>
    <property type="match status" value="1"/>
</dbReference>
<comment type="catalytic activity">
    <reaction evidence="7 8">
        <text>(R)-pantoate + beta-alanine + ATP = (R)-pantothenate + AMP + diphosphate + H(+)</text>
        <dbReference type="Rhea" id="RHEA:10912"/>
        <dbReference type="ChEBI" id="CHEBI:15378"/>
        <dbReference type="ChEBI" id="CHEBI:15980"/>
        <dbReference type="ChEBI" id="CHEBI:29032"/>
        <dbReference type="ChEBI" id="CHEBI:30616"/>
        <dbReference type="ChEBI" id="CHEBI:33019"/>
        <dbReference type="ChEBI" id="CHEBI:57966"/>
        <dbReference type="ChEBI" id="CHEBI:456215"/>
        <dbReference type="EC" id="6.3.2.1"/>
    </reaction>
</comment>
<comment type="similarity">
    <text evidence="2 8">Belongs to the pantothenate synthetase family.</text>
</comment>
<dbReference type="InterPro" id="IPR042176">
    <property type="entry name" value="Pantoate_ligase_C"/>
</dbReference>
<reference evidence="9" key="1">
    <citation type="journal article" date="2022" name="Arch. Microbiol.">
        <title>Thiomicrorhabdus immobilis sp. nov., a mesophilic sulfur-oxidizing bacterium isolated from sediment of a brackish lake in northern Japan.</title>
        <authorList>
            <person name="Kojima H."/>
            <person name="Mochizuki J."/>
            <person name="Kanda M."/>
            <person name="Watanabe T."/>
            <person name="Fukui M."/>
        </authorList>
    </citation>
    <scope>NUCLEOTIDE SEQUENCE</scope>
    <source>
        <strain evidence="9">Am19</strain>
    </source>
</reference>
<comment type="function">
    <text evidence="8">Catalyzes the condensation of pantoate with beta-alanine in an ATP-dependent reaction via a pantoyl-adenylate intermediate.</text>
</comment>
<keyword evidence="10" id="KW-1185">Reference proteome</keyword>
<dbReference type="Gene3D" id="3.30.1300.10">
    <property type="entry name" value="Pantoate-beta-alanine ligase, C-terminal domain"/>
    <property type="match status" value="1"/>
</dbReference>
<comment type="subcellular location">
    <subcellularLocation>
        <location evidence="8">Cytoplasm</location>
    </subcellularLocation>
</comment>
<evidence type="ECO:0000256" key="2">
    <source>
        <dbReference type="ARBA" id="ARBA00009256"/>
    </source>
</evidence>
<dbReference type="NCBIfam" id="TIGR00018">
    <property type="entry name" value="panC"/>
    <property type="match status" value="1"/>
</dbReference>
<dbReference type="NCBIfam" id="TIGR00125">
    <property type="entry name" value="cyt_tran_rel"/>
    <property type="match status" value="1"/>
</dbReference>
<evidence type="ECO:0000256" key="8">
    <source>
        <dbReference type="HAMAP-Rule" id="MF_00158"/>
    </source>
</evidence>
<dbReference type="CDD" id="cd00560">
    <property type="entry name" value="PanC"/>
    <property type="match status" value="1"/>
</dbReference>
<evidence type="ECO:0000313" key="10">
    <source>
        <dbReference type="Proteomes" id="UP001054820"/>
    </source>
</evidence>
<dbReference type="EMBL" id="AP024202">
    <property type="protein sequence ID" value="BCN92935.1"/>
    <property type="molecule type" value="Genomic_DNA"/>
</dbReference>
<sequence length="281" mass="30695">MQVFEQVHALRKQVAEWKKSGHSVGFVPTMGNLHDGHLSLVKKAQQTCDKVIVSIFVNPMQFGPNEDFDSYPRTFEADQSKLAKVQADAVFYPTVDEVYPKGLGQTQVCVPAAITGLLEGAERPGHFDGVTTVVCKLFNMVQPNTAFFGQKDYQQLAVIKTMVEDLSMPIEIVAVPIARDEDGLALSSRNQYLSEEQRQVAPKLFTVLQDVAVAIGSGNGDFDALCQVATARLMSEGFDGVDYIKVCHADTLLPAHESDGGKVILAVARLGKTRLLDNILL</sequence>
<dbReference type="InterPro" id="IPR014729">
    <property type="entry name" value="Rossmann-like_a/b/a_fold"/>
</dbReference>
<dbReference type="InterPro" id="IPR004821">
    <property type="entry name" value="Cyt_trans-like"/>
</dbReference>
<feature type="binding site" evidence="8">
    <location>
        <position position="155"/>
    </location>
    <ligand>
        <name>(R)-pantoate</name>
        <dbReference type="ChEBI" id="CHEBI:15980"/>
    </ligand>
</feature>
<evidence type="ECO:0000256" key="4">
    <source>
        <dbReference type="ARBA" id="ARBA00022655"/>
    </source>
</evidence>
<keyword evidence="3 8" id="KW-0436">Ligase</keyword>
<comment type="miscellaneous">
    <text evidence="8">The reaction proceeds by a bi uni uni bi ping pong mechanism.</text>
</comment>
<dbReference type="HAMAP" id="MF_00158">
    <property type="entry name" value="PanC"/>
    <property type="match status" value="1"/>
</dbReference>
<feature type="binding site" evidence="8">
    <location>
        <begin position="186"/>
        <end position="189"/>
    </location>
    <ligand>
        <name>ATP</name>
        <dbReference type="ChEBI" id="CHEBI:30616"/>
    </ligand>
</feature>
<evidence type="ECO:0000256" key="5">
    <source>
        <dbReference type="ARBA" id="ARBA00022741"/>
    </source>
</evidence>
<feature type="binding site" evidence="8">
    <location>
        <begin position="30"/>
        <end position="37"/>
    </location>
    <ligand>
        <name>ATP</name>
        <dbReference type="ChEBI" id="CHEBI:30616"/>
    </ligand>
</feature>
<organism evidence="9 10">
    <name type="scientific">Thiomicrorhabdus immobilis</name>
    <dbReference type="NCBI Taxonomy" id="2791037"/>
    <lineage>
        <taxon>Bacteria</taxon>
        <taxon>Pseudomonadati</taxon>
        <taxon>Pseudomonadota</taxon>
        <taxon>Gammaproteobacteria</taxon>
        <taxon>Thiotrichales</taxon>
        <taxon>Piscirickettsiaceae</taxon>
        <taxon>Thiomicrorhabdus</taxon>
    </lineage>
</organism>
<dbReference type="Pfam" id="PF02569">
    <property type="entry name" value="Pantoate_ligase"/>
    <property type="match status" value="1"/>
</dbReference>
<evidence type="ECO:0000256" key="1">
    <source>
        <dbReference type="ARBA" id="ARBA00004990"/>
    </source>
</evidence>
<keyword evidence="5 8" id="KW-0547">Nucleotide-binding</keyword>
<feature type="binding site" evidence="8">
    <location>
        <begin position="149"/>
        <end position="152"/>
    </location>
    <ligand>
        <name>ATP</name>
        <dbReference type="ChEBI" id="CHEBI:30616"/>
    </ligand>
</feature>
<feature type="binding site" evidence="8">
    <location>
        <position position="178"/>
    </location>
    <ligand>
        <name>ATP</name>
        <dbReference type="ChEBI" id="CHEBI:30616"/>
    </ligand>
</feature>
<dbReference type="Gene3D" id="3.40.50.620">
    <property type="entry name" value="HUPs"/>
    <property type="match status" value="1"/>
</dbReference>
<dbReference type="EC" id="6.3.2.1" evidence="8"/>
<dbReference type="RefSeq" id="WP_237263606.1">
    <property type="nucleotide sequence ID" value="NZ_AP024202.1"/>
</dbReference>
<gene>
    <name evidence="8 9" type="primary">panC</name>
    <name evidence="9" type="ORF">THMIRHAM_07200</name>
</gene>
<keyword evidence="8" id="KW-0963">Cytoplasm</keyword>
<evidence type="ECO:0000313" key="9">
    <source>
        <dbReference type="EMBL" id="BCN92935.1"/>
    </source>
</evidence>
<dbReference type="Proteomes" id="UP001054820">
    <property type="component" value="Chromosome"/>
</dbReference>
<feature type="binding site" evidence="8">
    <location>
        <position position="61"/>
    </location>
    <ligand>
        <name>(R)-pantoate</name>
        <dbReference type="ChEBI" id="CHEBI:15980"/>
    </ligand>
</feature>
<comment type="pathway">
    <text evidence="1 8">Cofactor biosynthesis; (R)-pantothenate biosynthesis; (R)-pantothenate from (R)-pantoate and beta-alanine: step 1/1.</text>
</comment>
<evidence type="ECO:0000256" key="3">
    <source>
        <dbReference type="ARBA" id="ARBA00022598"/>
    </source>
</evidence>
<name>A0ABN6CV90_9GAMM</name>
<proteinExistence type="inferred from homology"/>
<feature type="binding site" evidence="8">
    <location>
        <position position="61"/>
    </location>
    <ligand>
        <name>beta-alanine</name>
        <dbReference type="ChEBI" id="CHEBI:57966"/>
    </ligand>
</feature>
<accession>A0ABN6CV90</accession>
<protein>
    <recommendedName>
        <fullName evidence="8">Pantothenate synthetase</fullName>
        <shortName evidence="8">PS</shortName>
        <ecNumber evidence="8">6.3.2.1</ecNumber>
    </recommendedName>
    <alternativeName>
        <fullName evidence="8">Pantoate--beta-alanine ligase</fullName>
    </alternativeName>
    <alternativeName>
        <fullName evidence="8">Pantoate-activating enzyme</fullName>
    </alternativeName>
</protein>
<evidence type="ECO:0000256" key="7">
    <source>
        <dbReference type="ARBA" id="ARBA00048258"/>
    </source>
</evidence>
<evidence type="ECO:0000256" key="6">
    <source>
        <dbReference type="ARBA" id="ARBA00022840"/>
    </source>
</evidence>
<dbReference type="InterPro" id="IPR003721">
    <property type="entry name" value="Pantoate_ligase"/>
</dbReference>
<comment type="subunit">
    <text evidence="8">Homodimer.</text>
</comment>
<feature type="active site" description="Proton donor" evidence="8">
    <location>
        <position position="37"/>
    </location>
</feature>
<keyword evidence="6 8" id="KW-0067">ATP-binding</keyword>
<keyword evidence="4 8" id="KW-0566">Pantothenate biosynthesis</keyword>
<dbReference type="PANTHER" id="PTHR21299">
    <property type="entry name" value="CYTIDYLATE KINASE/PANTOATE-BETA-ALANINE LIGASE"/>
    <property type="match status" value="1"/>
</dbReference>
<dbReference type="PANTHER" id="PTHR21299:SF1">
    <property type="entry name" value="PANTOATE--BETA-ALANINE LIGASE"/>
    <property type="match status" value="1"/>
</dbReference>